<dbReference type="InterPro" id="IPR011089">
    <property type="entry name" value="GmrSD_C"/>
</dbReference>
<dbReference type="InterPro" id="IPR004919">
    <property type="entry name" value="GmrSD_N"/>
</dbReference>
<reference evidence="5" key="1">
    <citation type="journal article" date="2019" name="Int. J. Syst. Evol. Microbiol.">
        <title>The Global Catalogue of Microorganisms (GCM) 10K type strain sequencing project: providing services to taxonomists for standard genome sequencing and annotation.</title>
        <authorList>
            <consortium name="The Broad Institute Genomics Platform"/>
            <consortium name="The Broad Institute Genome Sequencing Center for Infectious Disease"/>
            <person name="Wu L."/>
            <person name="Ma J."/>
        </authorList>
    </citation>
    <scope>NUCLEOTIDE SEQUENCE [LARGE SCALE GENOMIC DNA]</scope>
    <source>
        <strain evidence="5">CGMCC 4.7289</strain>
    </source>
</reference>
<evidence type="ECO:0000259" key="2">
    <source>
        <dbReference type="Pfam" id="PF07510"/>
    </source>
</evidence>
<accession>A0ABV8M2F2</accession>
<evidence type="ECO:0000313" key="5">
    <source>
        <dbReference type="Proteomes" id="UP001595816"/>
    </source>
</evidence>
<evidence type="ECO:0000259" key="1">
    <source>
        <dbReference type="Pfam" id="PF03235"/>
    </source>
</evidence>
<dbReference type="Pfam" id="PF07510">
    <property type="entry name" value="GmrSD_C"/>
    <property type="match status" value="1"/>
</dbReference>
<evidence type="ECO:0000259" key="3">
    <source>
        <dbReference type="Pfam" id="PF24698"/>
    </source>
</evidence>
<proteinExistence type="predicted"/>
<dbReference type="EMBL" id="JBHSAY010000033">
    <property type="protein sequence ID" value="MFC4136782.1"/>
    <property type="molecule type" value="Genomic_DNA"/>
</dbReference>
<gene>
    <name evidence="4" type="ORF">ACFOZ4_39780</name>
</gene>
<dbReference type="PANTHER" id="PTHR35149:SF1">
    <property type="entry name" value="DUF5655 DOMAIN-CONTAINING PROTEIN"/>
    <property type="match status" value="1"/>
</dbReference>
<evidence type="ECO:0000313" key="4">
    <source>
        <dbReference type="EMBL" id="MFC4136782.1"/>
    </source>
</evidence>
<dbReference type="Pfam" id="PF24698">
    <property type="entry name" value="DUF7662"/>
    <property type="match status" value="1"/>
</dbReference>
<feature type="domain" description="DUF7662" evidence="3">
    <location>
        <begin position="645"/>
        <end position="715"/>
    </location>
</feature>
<dbReference type="RefSeq" id="WP_253760645.1">
    <property type="nucleotide sequence ID" value="NZ_JAMZDZ010000001.1"/>
</dbReference>
<organism evidence="4 5">
    <name type="scientific">Hamadaea flava</name>
    <dbReference type="NCBI Taxonomy" id="1742688"/>
    <lineage>
        <taxon>Bacteria</taxon>
        <taxon>Bacillati</taxon>
        <taxon>Actinomycetota</taxon>
        <taxon>Actinomycetes</taxon>
        <taxon>Micromonosporales</taxon>
        <taxon>Micromonosporaceae</taxon>
        <taxon>Hamadaea</taxon>
    </lineage>
</organism>
<name>A0ABV8M2F2_9ACTN</name>
<protein>
    <submittedName>
        <fullName evidence="4">DUF262 domain-containing protein</fullName>
    </submittedName>
</protein>
<comment type="caution">
    <text evidence="4">The sequence shown here is derived from an EMBL/GenBank/DDBJ whole genome shotgun (WGS) entry which is preliminary data.</text>
</comment>
<dbReference type="InterPro" id="IPR056079">
    <property type="entry name" value="DUF7662"/>
</dbReference>
<dbReference type="PANTHER" id="PTHR35149">
    <property type="entry name" value="SLL5132 PROTEIN"/>
    <property type="match status" value="1"/>
</dbReference>
<feature type="domain" description="GmrSD restriction endonucleases N-terminal" evidence="1">
    <location>
        <begin position="11"/>
        <end position="245"/>
    </location>
</feature>
<dbReference type="Proteomes" id="UP001595816">
    <property type="component" value="Unassembled WGS sequence"/>
</dbReference>
<sequence>MQARTLTPAAIFGNQVRYVVPLFQRPYVWSEEDQWAPLWDDVHRIAEQLLAGPVGYGTPQPPVHFLGAIVLDQPPTPTGYIGVRHVVDGQQRLTTLQLMLDAAEWVASRHGAAIDAQALKVLVLNESAITPNPYEVYKVWPTDRDQDAFLAAMDNSTDVPPDLESSPVARAHQFFTKAIEKWAVVPDDADRTIARIRALALTLREHLKMVVIDLEPGDNAQVIFETLNHRGAPLLAADLIKNLVFQTAAGQGLDTAELYNRYWRELDSDYWRQKVARGRQYIPRIDIFVNYWLVMHLRHEVPADRIFVEFRDHLVSGQPAIEPILAELAQDAAIYRALDSHPARSAVGRFHYRAIQALDSAVVTPFLLALLRQPAGALTVAQRDKALAALESWLIRRAVCRLTSKDINRLIIDLLQRLADAEPSSAGDVTEAFLLAQTADSRLWPTDAMVVEALTSMPAYKALLRGRLRMLLEAIEDHRRTDKSEQPGCPRGLTIEHVMPQAWREHWAPDLDPDIDPAKRDQLLHTLGNLTLVNNKLNPALSNRPWTDASAQSRKLGNSGKRSELLRHSTLKINADIVEMAAERWNDAAVQQRTAKLATVLTEIWLRPSQELPSVVILANAELDALPTAELADVESSTNGHTSKYQPITEWLKAQTADTLPLTFTEMEDVLGQLLPPSARRHLPYWYDHQNSLGKAIKAAGFRPQGADLTAEQVTLVRD</sequence>
<feature type="domain" description="GmrSD restriction endonucleases C-terminal" evidence="2">
    <location>
        <begin position="444"/>
        <end position="599"/>
    </location>
</feature>
<dbReference type="Pfam" id="PF03235">
    <property type="entry name" value="GmrSD_N"/>
    <property type="match status" value="1"/>
</dbReference>
<keyword evidence="5" id="KW-1185">Reference proteome</keyword>